<keyword evidence="1" id="KW-0472">Membrane</keyword>
<name>A0ABN4CG63_9CORY</name>
<organism evidence="2 3">
    <name type="scientific">Corynebacterium casei LMG S-19264</name>
    <dbReference type="NCBI Taxonomy" id="1285583"/>
    <lineage>
        <taxon>Bacteria</taxon>
        <taxon>Bacillati</taxon>
        <taxon>Actinomycetota</taxon>
        <taxon>Actinomycetes</taxon>
        <taxon>Mycobacteriales</taxon>
        <taxon>Corynebacteriaceae</taxon>
        <taxon>Corynebacterium</taxon>
    </lineage>
</organism>
<feature type="transmembrane region" description="Helical" evidence="1">
    <location>
        <begin position="176"/>
        <end position="195"/>
    </location>
</feature>
<dbReference type="RefSeq" id="WP_025388186.1">
    <property type="nucleotide sequence ID" value="NZ_CP004350.1"/>
</dbReference>
<feature type="transmembrane region" description="Helical" evidence="1">
    <location>
        <begin position="104"/>
        <end position="128"/>
    </location>
</feature>
<keyword evidence="3" id="KW-1185">Reference proteome</keyword>
<feature type="transmembrane region" description="Helical" evidence="1">
    <location>
        <begin position="148"/>
        <end position="169"/>
    </location>
</feature>
<feature type="transmembrane region" description="Helical" evidence="1">
    <location>
        <begin position="60"/>
        <end position="83"/>
    </location>
</feature>
<feature type="transmembrane region" description="Helical" evidence="1">
    <location>
        <begin position="20"/>
        <end position="40"/>
    </location>
</feature>
<dbReference type="GeneID" id="82878644"/>
<proteinExistence type="predicted"/>
<protein>
    <submittedName>
        <fullName evidence="2">ABC transport system, permease</fullName>
    </submittedName>
</protein>
<reference evidence="3" key="1">
    <citation type="submission" date="2013-02" db="EMBL/GenBank/DDBJ databases">
        <title>The complete genome sequence of Corynebacterium casei LMG S-19264 (=DSM 44701).</title>
        <authorList>
            <person name="Ruckert C."/>
            <person name="Albersmeier A."/>
            <person name="Kalinowski J."/>
        </authorList>
    </citation>
    <scope>NUCLEOTIDE SEQUENCE [LARGE SCALE GENOMIC DNA]</scope>
    <source>
        <strain evidence="3">LMG S-19264</strain>
    </source>
</reference>
<dbReference type="EMBL" id="CP004350">
    <property type="protein sequence ID" value="AHI21099.1"/>
    <property type="molecule type" value="Genomic_DNA"/>
</dbReference>
<sequence>MILNTFRSELTKLFSTRSVWWTTAVFFVLAIGWTLIMTLTTNSQPADMQIPLPPSTLLTVVYTLAMPVLLIQAVMIITTEYRFGVQTNTYMANHNRAMVALVKAVMYSIIAAILVVLGILSTLVMAKMTLGGEMGENFEIFDDFTKRALWVFPLGMAMLVFFGQGLGLIMRQTTGAVAISLIFHLGLDSMVQMIPKIGEDIVYFMPFSALNTWIMDGPVDNALWDSNTGSALVFAAWAAVAWIVGVVMLVKRDA</sequence>
<keyword evidence="1" id="KW-0812">Transmembrane</keyword>
<feature type="transmembrane region" description="Helical" evidence="1">
    <location>
        <begin position="231"/>
        <end position="250"/>
    </location>
</feature>
<accession>A0ABN4CG63</accession>
<dbReference type="Proteomes" id="UP000019226">
    <property type="component" value="Chromosome"/>
</dbReference>
<gene>
    <name evidence="2" type="ORF">CCASEI_12745</name>
</gene>
<keyword evidence="1" id="KW-1133">Transmembrane helix</keyword>
<evidence type="ECO:0000313" key="3">
    <source>
        <dbReference type="Proteomes" id="UP000019226"/>
    </source>
</evidence>
<evidence type="ECO:0000313" key="2">
    <source>
        <dbReference type="EMBL" id="AHI21099.1"/>
    </source>
</evidence>
<evidence type="ECO:0000256" key="1">
    <source>
        <dbReference type="SAM" id="Phobius"/>
    </source>
</evidence>